<dbReference type="HOGENOM" id="CLU_3031645_0_0_1"/>
<reference evidence="3" key="1">
    <citation type="journal article" date="2002" name="Science">
        <title>The draft genome of Ciona intestinalis: insights into chordate and vertebrate origins.</title>
        <authorList>
            <person name="Dehal P."/>
            <person name="Satou Y."/>
            <person name="Campbell R.K."/>
            <person name="Chapman J."/>
            <person name="Degnan B."/>
            <person name="De Tomaso A."/>
            <person name="Davidson B."/>
            <person name="Di Gregorio A."/>
            <person name="Gelpke M."/>
            <person name="Goodstein D.M."/>
            <person name="Harafuji N."/>
            <person name="Hastings K.E."/>
            <person name="Ho I."/>
            <person name="Hotta K."/>
            <person name="Huang W."/>
            <person name="Kawashima T."/>
            <person name="Lemaire P."/>
            <person name="Martinez D."/>
            <person name="Meinertzhagen I.A."/>
            <person name="Necula S."/>
            <person name="Nonaka M."/>
            <person name="Putnam N."/>
            <person name="Rash S."/>
            <person name="Saiga H."/>
            <person name="Satake M."/>
            <person name="Terry A."/>
            <person name="Yamada L."/>
            <person name="Wang H.G."/>
            <person name="Awazu S."/>
            <person name="Azumi K."/>
            <person name="Boore J."/>
            <person name="Branno M."/>
            <person name="Chin-Bow S."/>
            <person name="DeSantis R."/>
            <person name="Doyle S."/>
            <person name="Francino P."/>
            <person name="Keys D.N."/>
            <person name="Haga S."/>
            <person name="Hayashi H."/>
            <person name="Hino K."/>
            <person name="Imai K.S."/>
            <person name="Inaba K."/>
            <person name="Kano S."/>
            <person name="Kobayashi K."/>
            <person name="Kobayashi M."/>
            <person name="Lee B.I."/>
            <person name="Makabe K.W."/>
            <person name="Manohar C."/>
            <person name="Matassi G."/>
            <person name="Medina M."/>
            <person name="Mochizuki Y."/>
            <person name="Mount S."/>
            <person name="Morishita T."/>
            <person name="Miura S."/>
            <person name="Nakayama A."/>
            <person name="Nishizaka S."/>
            <person name="Nomoto H."/>
            <person name="Ohta F."/>
            <person name="Oishi K."/>
            <person name="Rigoutsos I."/>
            <person name="Sano M."/>
            <person name="Sasaki A."/>
            <person name="Sasakura Y."/>
            <person name="Shoguchi E."/>
            <person name="Shin-i T."/>
            <person name="Spagnuolo A."/>
            <person name="Stainier D."/>
            <person name="Suzuki M.M."/>
            <person name="Tassy O."/>
            <person name="Takatori N."/>
            <person name="Tokuoka M."/>
            <person name="Yagi K."/>
            <person name="Yoshizaki F."/>
            <person name="Wada S."/>
            <person name="Zhang C."/>
            <person name="Hyatt P.D."/>
            <person name="Larimer F."/>
            <person name="Detter C."/>
            <person name="Doggett N."/>
            <person name="Glavina T."/>
            <person name="Hawkins T."/>
            <person name="Richardson P."/>
            <person name="Lucas S."/>
            <person name="Kohara Y."/>
            <person name="Levine M."/>
            <person name="Satoh N."/>
            <person name="Rokhsar D.S."/>
        </authorList>
    </citation>
    <scope>NUCLEOTIDE SEQUENCE [LARGE SCALE GENOMIC DNA]</scope>
</reference>
<dbReference type="Ensembl" id="ENSCINT00000036750.1">
    <property type="protein sequence ID" value="ENSCINP00000033517.1"/>
    <property type="gene ID" value="ENSCING00000021170.1"/>
</dbReference>
<dbReference type="AlphaFoldDB" id="H2XV33"/>
<proteinExistence type="predicted"/>
<sequence>MANLESSDGAESISDLDEDVEDIHGLEDSDMWPTDVGRRVLVLIPSCVVNIYISK</sequence>
<keyword evidence="3" id="KW-1185">Reference proteome</keyword>
<feature type="region of interest" description="Disordered" evidence="1">
    <location>
        <begin position="1"/>
        <end position="20"/>
    </location>
</feature>
<evidence type="ECO:0000313" key="2">
    <source>
        <dbReference type="Ensembl" id="ENSCINP00000033517.1"/>
    </source>
</evidence>
<reference evidence="2" key="3">
    <citation type="submission" date="2025-09" db="UniProtKB">
        <authorList>
            <consortium name="Ensembl"/>
        </authorList>
    </citation>
    <scope>IDENTIFICATION</scope>
</reference>
<evidence type="ECO:0000313" key="3">
    <source>
        <dbReference type="Proteomes" id="UP000008144"/>
    </source>
</evidence>
<accession>H2XV33</accession>
<evidence type="ECO:0000256" key="1">
    <source>
        <dbReference type="SAM" id="MobiDB-lite"/>
    </source>
</evidence>
<dbReference type="InParanoid" id="H2XV33"/>
<dbReference type="Proteomes" id="UP000008144">
    <property type="component" value="Unassembled WGS sequence"/>
</dbReference>
<organism evidence="2 3">
    <name type="scientific">Ciona intestinalis</name>
    <name type="common">Transparent sea squirt</name>
    <name type="synonym">Ascidia intestinalis</name>
    <dbReference type="NCBI Taxonomy" id="7719"/>
    <lineage>
        <taxon>Eukaryota</taxon>
        <taxon>Metazoa</taxon>
        <taxon>Chordata</taxon>
        <taxon>Tunicata</taxon>
        <taxon>Ascidiacea</taxon>
        <taxon>Phlebobranchia</taxon>
        <taxon>Cionidae</taxon>
        <taxon>Ciona</taxon>
    </lineage>
</organism>
<reference evidence="2" key="2">
    <citation type="submission" date="2025-08" db="UniProtKB">
        <authorList>
            <consortium name="Ensembl"/>
        </authorList>
    </citation>
    <scope>IDENTIFICATION</scope>
</reference>
<protein>
    <submittedName>
        <fullName evidence="2">Uncharacterized protein</fullName>
    </submittedName>
</protein>
<name>H2XV33_CIOIN</name>